<evidence type="ECO:0000313" key="1">
    <source>
        <dbReference type="EMBL" id="MBB5984001.1"/>
    </source>
</evidence>
<keyword evidence="2" id="KW-1185">Reference proteome</keyword>
<accession>A0A841E1B1</accession>
<dbReference type="RefSeq" id="WP_184845072.1">
    <property type="nucleotide sequence ID" value="NZ_BAAAVN010000031.1"/>
</dbReference>
<dbReference type="InterPro" id="IPR011990">
    <property type="entry name" value="TPR-like_helical_dom_sf"/>
</dbReference>
<dbReference type="CDD" id="cd00093">
    <property type="entry name" value="HTH_XRE"/>
    <property type="match status" value="1"/>
</dbReference>
<comment type="caution">
    <text evidence="1">The sequence shown here is derived from an EMBL/GenBank/DDBJ whole genome shotgun (WGS) entry which is preliminary data.</text>
</comment>
<protein>
    <submittedName>
        <fullName evidence="1">Transcriptional regulator with XRE-family HTH domain</fullName>
    </submittedName>
</protein>
<dbReference type="SUPFAM" id="SSF48452">
    <property type="entry name" value="TPR-like"/>
    <property type="match status" value="1"/>
</dbReference>
<dbReference type="InterPro" id="IPR001387">
    <property type="entry name" value="Cro/C1-type_HTH"/>
</dbReference>
<proteinExistence type="predicted"/>
<gene>
    <name evidence="1" type="ORF">HDA44_007416</name>
</gene>
<dbReference type="Gene3D" id="1.10.260.40">
    <property type="entry name" value="lambda repressor-like DNA-binding domains"/>
    <property type="match status" value="1"/>
</dbReference>
<dbReference type="AlphaFoldDB" id="A0A841E1B1"/>
<dbReference type="EMBL" id="JACHNF010000002">
    <property type="protein sequence ID" value="MBB5984001.1"/>
    <property type="molecule type" value="Genomic_DNA"/>
</dbReference>
<evidence type="ECO:0000313" key="2">
    <source>
        <dbReference type="Proteomes" id="UP000558997"/>
    </source>
</evidence>
<name>A0A841E1B1_9ACTN</name>
<dbReference type="Gene3D" id="1.25.40.10">
    <property type="entry name" value="Tetratricopeptide repeat domain"/>
    <property type="match status" value="1"/>
</dbReference>
<sequence length="418" mass="44981">MVTVGRWTGSKARALRKALRLSGDEFAGRLGCAERTVAKWEKELLDKTLTLASQRDLDLLLEEAGLHVQARFTEILQEDERPQSAAPVVFATEATSALKMVIPAKIALGRVASPTSESLDWLEQNLRSQYTADNLLGPRVLMPLMNSYVSSIEEMQRGARGSVLERLLRIGAGYAEFTGWLHHDAGDLSGAAFWASRALEWAEGGGDDRMTSFVMMRRAAAALTAGEGGQAVLYAQRAQRFDSAETGRVRIIAAVTEAHGHAITGDGSGADRALDTAAGLLERYNGEIIDGDPTADRYCELGLYTKIATAKCALELGRGSAAVNAFTDVINNLPTNFHRDRGQYLSSLARAHTLAEEPEAAVAAAKEAYGIAVATGSDRTLTTLRNTLPSELARWSHNPEVEQFCAMLASVDSQIGGS</sequence>
<organism evidence="1 2">
    <name type="scientific">Kribbella solani</name>
    <dbReference type="NCBI Taxonomy" id="236067"/>
    <lineage>
        <taxon>Bacteria</taxon>
        <taxon>Bacillati</taxon>
        <taxon>Actinomycetota</taxon>
        <taxon>Actinomycetes</taxon>
        <taxon>Propionibacteriales</taxon>
        <taxon>Kribbellaceae</taxon>
        <taxon>Kribbella</taxon>
    </lineage>
</organism>
<dbReference type="Proteomes" id="UP000558997">
    <property type="component" value="Unassembled WGS sequence"/>
</dbReference>
<dbReference type="GO" id="GO:0003677">
    <property type="term" value="F:DNA binding"/>
    <property type="evidence" value="ECO:0007669"/>
    <property type="project" value="InterPro"/>
</dbReference>
<reference evidence="1 2" key="1">
    <citation type="submission" date="2020-08" db="EMBL/GenBank/DDBJ databases">
        <title>Sequencing the genomes of 1000 actinobacteria strains.</title>
        <authorList>
            <person name="Klenk H.-P."/>
        </authorList>
    </citation>
    <scope>NUCLEOTIDE SEQUENCE [LARGE SCALE GENOMIC DNA]</scope>
    <source>
        <strain evidence="1 2">DSM 17294</strain>
    </source>
</reference>
<dbReference type="InterPro" id="IPR010982">
    <property type="entry name" value="Lambda_DNA-bd_dom_sf"/>
</dbReference>